<organism evidence="4">
    <name type="scientific">Cupriavidus necator</name>
    <name type="common">Alcaligenes eutrophus</name>
    <name type="synonym">Ralstonia eutropha</name>
    <dbReference type="NCBI Taxonomy" id="106590"/>
    <lineage>
        <taxon>Bacteria</taxon>
        <taxon>Pseudomonadati</taxon>
        <taxon>Pseudomonadota</taxon>
        <taxon>Betaproteobacteria</taxon>
        <taxon>Burkholderiales</taxon>
        <taxon>Burkholderiaceae</taxon>
        <taxon>Cupriavidus</taxon>
    </lineage>
</organism>
<protein>
    <submittedName>
        <fullName evidence="4">MaoC like domain protein 17</fullName>
    </submittedName>
</protein>
<feature type="region of interest" description="Disordered" evidence="1">
    <location>
        <begin position="152"/>
        <end position="174"/>
    </location>
</feature>
<evidence type="ECO:0000259" key="2">
    <source>
        <dbReference type="Pfam" id="PF01575"/>
    </source>
</evidence>
<evidence type="ECO:0000256" key="1">
    <source>
        <dbReference type="SAM" id="MobiDB-lite"/>
    </source>
</evidence>
<evidence type="ECO:0000313" key="4">
    <source>
        <dbReference type="EMBL" id="SCV00331.1"/>
    </source>
</evidence>
<dbReference type="GO" id="GO:0003857">
    <property type="term" value="F:(3S)-3-hydroxyacyl-CoA dehydrogenase (NAD+) activity"/>
    <property type="evidence" value="ECO:0007669"/>
    <property type="project" value="TreeGrafter"/>
</dbReference>
<dbReference type="Pfam" id="PF01575">
    <property type="entry name" value="MaoC_dehydratas"/>
    <property type="match status" value="1"/>
</dbReference>
<reference evidence="4" key="1">
    <citation type="submission" date="2016-09" db="EMBL/GenBank/DDBJ databases">
        <authorList>
            <person name="Capua I."/>
            <person name="De Benedictis P."/>
            <person name="Joannis T."/>
            <person name="Lombin L.H."/>
            <person name="Cattoli G."/>
        </authorList>
    </citation>
    <scope>NUCLEOTIDE SEQUENCE</scope>
    <source>
        <strain evidence="4">B9</strain>
    </source>
</reference>
<sequence length="313" mass="34424">MTLDYHRLKATQFDDLPHRYGADHCILYALGVGAGLGNDPVLGDEVRYLYEEKLQALPSMVSVIAYPGFWMRDPVHGIDWRKVVHGEQRITLHCPLATAGNVCSLSRVTRITDKGAHSGAVVVTERKILDQATRQPVAVIEQVNVCRGDGGYSAGASELSDPPLQPIPRPPERDPDQILTVPTSRNQAAIYRLSGDRNPLHIDPDSARLSGLPGPILHGAALAGLATRVLLAQPQPADAFLSRLDIRFTGVAYPGMAVGVERWFEPGYVAFRCREAETLRELAFGRAAWQQLERKRGGRRPVSVLHLDRTYSS</sequence>
<dbReference type="GO" id="GO:0004300">
    <property type="term" value="F:enoyl-CoA hydratase activity"/>
    <property type="evidence" value="ECO:0007669"/>
    <property type="project" value="TreeGrafter"/>
</dbReference>
<evidence type="ECO:0000259" key="3">
    <source>
        <dbReference type="Pfam" id="PF22622"/>
    </source>
</evidence>
<dbReference type="Pfam" id="PF22622">
    <property type="entry name" value="MFE-2_hydrat-2_N"/>
    <property type="match status" value="1"/>
</dbReference>
<dbReference type="GO" id="GO:0044594">
    <property type="term" value="F:17-beta-hydroxysteroid dehydrogenase (NAD+) activity"/>
    <property type="evidence" value="ECO:0007669"/>
    <property type="project" value="TreeGrafter"/>
</dbReference>
<dbReference type="EMBL" id="FMSH01000518">
    <property type="protein sequence ID" value="SCV00331.1"/>
    <property type="molecule type" value="Genomic_DNA"/>
</dbReference>
<dbReference type="InterPro" id="IPR002539">
    <property type="entry name" value="MaoC-like_dom"/>
</dbReference>
<gene>
    <name evidence="4" type="ORF">CNECB9_70030</name>
</gene>
<dbReference type="InterPro" id="IPR054357">
    <property type="entry name" value="MFE-2_N"/>
</dbReference>
<proteinExistence type="predicted"/>
<dbReference type="PANTHER" id="PTHR13078:SF56">
    <property type="entry name" value="PEROXISOMAL MULTIFUNCTIONAL ENZYME TYPE 2"/>
    <property type="match status" value="1"/>
</dbReference>
<dbReference type="RefSeq" id="WP_340530587.1">
    <property type="nucleotide sequence ID" value="NZ_FMSH01000518.1"/>
</dbReference>
<dbReference type="PANTHER" id="PTHR13078">
    <property type="entry name" value="PEROXISOMAL MULTIFUNCTIONAL ENZYME TYPE 2-RELATED"/>
    <property type="match status" value="1"/>
</dbReference>
<dbReference type="AlphaFoldDB" id="A0A1K0IS43"/>
<feature type="domain" description="MaoC-like" evidence="2">
    <location>
        <begin position="170"/>
        <end position="264"/>
    </location>
</feature>
<accession>A0A1K0IS43</accession>
<dbReference type="InterPro" id="IPR029069">
    <property type="entry name" value="HotDog_dom_sf"/>
</dbReference>
<dbReference type="Gene3D" id="3.10.129.10">
    <property type="entry name" value="Hotdog Thioesterase"/>
    <property type="match status" value="1"/>
</dbReference>
<feature type="domain" description="Peroxisomal multifunctional enzyme type 2-like N-terminal" evidence="3">
    <location>
        <begin position="19"/>
        <end position="148"/>
    </location>
</feature>
<dbReference type="SUPFAM" id="SSF54637">
    <property type="entry name" value="Thioesterase/thiol ester dehydrase-isomerase"/>
    <property type="match status" value="2"/>
</dbReference>
<name>A0A1K0IS43_CUPNE</name>
<dbReference type="GO" id="GO:0006635">
    <property type="term" value="P:fatty acid beta-oxidation"/>
    <property type="evidence" value="ECO:0007669"/>
    <property type="project" value="TreeGrafter"/>
</dbReference>